<name>A0ABW5NCX0_9FLAO</name>
<proteinExistence type="predicted"/>
<organism evidence="1 2">
    <name type="scientific">Aquimarina hainanensis</name>
    <dbReference type="NCBI Taxonomy" id="1578017"/>
    <lineage>
        <taxon>Bacteria</taxon>
        <taxon>Pseudomonadati</taxon>
        <taxon>Bacteroidota</taxon>
        <taxon>Flavobacteriia</taxon>
        <taxon>Flavobacteriales</taxon>
        <taxon>Flavobacteriaceae</taxon>
        <taxon>Aquimarina</taxon>
    </lineage>
</organism>
<protein>
    <recommendedName>
        <fullName evidence="3">GLPGLI family protein</fullName>
    </recommendedName>
</protein>
<dbReference type="Proteomes" id="UP001597459">
    <property type="component" value="Unassembled WGS sequence"/>
</dbReference>
<sequence>MKKIAFIFILILSLHTISGQEFTASTDYIYTKTIKKTGKEYPSYVIDLYQNSDNDKSLVSFTIEDTELFEGIFLSVNKTPGLEGITEVIKIEVEYLGCCAHVDALYYMLTDENKVIKLPNLTNVYCTNSNADFQYTFPNQQHGIKNNILKTKTTYTDSHNKGFVTTKESFTWNNMNYAPSQSTAITSN</sequence>
<reference evidence="2" key="1">
    <citation type="journal article" date="2019" name="Int. J. Syst. Evol. Microbiol.">
        <title>The Global Catalogue of Microorganisms (GCM) 10K type strain sequencing project: providing services to taxonomists for standard genome sequencing and annotation.</title>
        <authorList>
            <consortium name="The Broad Institute Genomics Platform"/>
            <consortium name="The Broad Institute Genome Sequencing Center for Infectious Disease"/>
            <person name="Wu L."/>
            <person name="Ma J."/>
        </authorList>
    </citation>
    <scope>NUCLEOTIDE SEQUENCE [LARGE SCALE GENOMIC DNA]</scope>
    <source>
        <strain evidence="2">KCTC 42423</strain>
    </source>
</reference>
<dbReference type="EMBL" id="JBHULX010000039">
    <property type="protein sequence ID" value="MFD2593096.1"/>
    <property type="molecule type" value="Genomic_DNA"/>
</dbReference>
<comment type="caution">
    <text evidence="1">The sequence shown here is derived from an EMBL/GenBank/DDBJ whole genome shotgun (WGS) entry which is preliminary data.</text>
</comment>
<keyword evidence="2" id="KW-1185">Reference proteome</keyword>
<evidence type="ECO:0000313" key="2">
    <source>
        <dbReference type="Proteomes" id="UP001597459"/>
    </source>
</evidence>
<gene>
    <name evidence="1" type="ORF">ACFSTE_19820</name>
</gene>
<dbReference type="RefSeq" id="WP_176029934.1">
    <property type="nucleotide sequence ID" value="NZ_JBHSJV010000001.1"/>
</dbReference>
<evidence type="ECO:0008006" key="3">
    <source>
        <dbReference type="Google" id="ProtNLM"/>
    </source>
</evidence>
<evidence type="ECO:0000313" key="1">
    <source>
        <dbReference type="EMBL" id="MFD2593096.1"/>
    </source>
</evidence>
<accession>A0ABW5NCX0</accession>